<keyword evidence="1" id="KW-0472">Membrane</keyword>
<gene>
    <name evidence="2" type="ORF">LG632_26370</name>
</gene>
<evidence type="ECO:0000313" key="3">
    <source>
        <dbReference type="Proteomes" id="UP001199054"/>
    </source>
</evidence>
<name>A0ABS8BE01_9ACTN</name>
<dbReference type="RefSeq" id="WP_226730046.1">
    <property type="nucleotide sequence ID" value="NZ_JAJAUY010000155.1"/>
</dbReference>
<dbReference type="Proteomes" id="UP001199054">
    <property type="component" value="Unassembled WGS sequence"/>
</dbReference>
<evidence type="ECO:0000313" key="2">
    <source>
        <dbReference type="EMBL" id="MCB5182871.1"/>
    </source>
</evidence>
<keyword evidence="3" id="KW-1185">Reference proteome</keyword>
<keyword evidence="1" id="KW-0812">Transmembrane</keyword>
<reference evidence="2 3" key="1">
    <citation type="submission" date="2021-10" db="EMBL/GenBank/DDBJ databases">
        <title>Streptomyces sp. strain SMC 277, a novel streptomycete isolated from soil.</title>
        <authorList>
            <person name="Chanama M."/>
        </authorList>
    </citation>
    <scope>NUCLEOTIDE SEQUENCE [LARGE SCALE GENOMIC DNA]</scope>
    <source>
        <strain evidence="2 3">SMC 277</strain>
    </source>
</reference>
<feature type="transmembrane region" description="Helical" evidence="1">
    <location>
        <begin position="12"/>
        <end position="38"/>
    </location>
</feature>
<protein>
    <submittedName>
        <fullName evidence="2">Uncharacterized protein</fullName>
    </submittedName>
</protein>
<proteinExistence type="predicted"/>
<evidence type="ECO:0000256" key="1">
    <source>
        <dbReference type="SAM" id="Phobius"/>
    </source>
</evidence>
<feature type="transmembrane region" description="Helical" evidence="1">
    <location>
        <begin position="114"/>
        <end position="137"/>
    </location>
</feature>
<dbReference type="EMBL" id="JAJAUY010000155">
    <property type="protein sequence ID" value="MCB5182871.1"/>
    <property type="molecule type" value="Genomic_DNA"/>
</dbReference>
<accession>A0ABS8BE01</accession>
<comment type="caution">
    <text evidence="2">The sequence shown here is derived from an EMBL/GenBank/DDBJ whole genome shotgun (WGS) entry which is preliminary data.</text>
</comment>
<organism evidence="2 3">
    <name type="scientific">Streptomyces antimicrobicus</name>
    <dbReference type="NCBI Taxonomy" id="2883108"/>
    <lineage>
        <taxon>Bacteria</taxon>
        <taxon>Bacillati</taxon>
        <taxon>Actinomycetota</taxon>
        <taxon>Actinomycetes</taxon>
        <taxon>Kitasatosporales</taxon>
        <taxon>Streptomycetaceae</taxon>
        <taxon>Streptomyces</taxon>
    </lineage>
</organism>
<sequence>MNSLTIATDVVLAAGGGLGGAGTSGLALTNGIVLLAGLRGSKRVKLNRDKSGALGIGLGILSATANTALGQLSDAAAELPKSLIQGGTFGDMTLGGTALALTAVIFLFEWKKLWIPALLGIGAGVIYSEAGGIWGVIHNGVLMIAQAVGAL</sequence>
<keyword evidence="1" id="KW-1133">Transmembrane helix</keyword>
<feature type="transmembrane region" description="Helical" evidence="1">
    <location>
        <begin position="89"/>
        <end position="108"/>
    </location>
</feature>